<dbReference type="EMBL" id="FTOC01000001">
    <property type="protein sequence ID" value="SIS38462.1"/>
    <property type="molecule type" value="Genomic_DNA"/>
</dbReference>
<dbReference type="InterPro" id="IPR018136">
    <property type="entry name" value="Aconitase_4Fe-4S_BS"/>
</dbReference>
<comment type="function">
    <text evidence="2 13">Catalyzes the isomerization between 2-isopropylmalate and 3-isopropylmalate, via the formation of 2-isopropylmaleate.</text>
</comment>
<name>A0A1N7IN41_9BACI</name>
<keyword evidence="16" id="KW-1185">Reference proteome</keyword>
<feature type="binding site" evidence="13">
    <location>
        <position position="406"/>
    </location>
    <ligand>
        <name>[4Fe-4S] cluster</name>
        <dbReference type="ChEBI" id="CHEBI:49883"/>
    </ligand>
</feature>
<feature type="binding site" evidence="13">
    <location>
        <position position="346"/>
    </location>
    <ligand>
        <name>[4Fe-4S] cluster</name>
        <dbReference type="ChEBI" id="CHEBI:49883"/>
    </ligand>
</feature>
<comment type="catalytic activity">
    <reaction evidence="1 13">
        <text>(2R,3S)-3-isopropylmalate = (2S)-2-isopropylmalate</text>
        <dbReference type="Rhea" id="RHEA:32287"/>
        <dbReference type="ChEBI" id="CHEBI:1178"/>
        <dbReference type="ChEBI" id="CHEBI:35121"/>
        <dbReference type="EC" id="4.2.1.33"/>
    </reaction>
</comment>
<evidence type="ECO:0000256" key="2">
    <source>
        <dbReference type="ARBA" id="ARBA00002695"/>
    </source>
</evidence>
<keyword evidence="8 13" id="KW-0408">Iron</keyword>
<evidence type="ECO:0000256" key="1">
    <source>
        <dbReference type="ARBA" id="ARBA00000491"/>
    </source>
</evidence>
<dbReference type="InterPro" id="IPR004430">
    <property type="entry name" value="3-IsopropMal_deHydase_lsu"/>
</dbReference>
<keyword evidence="10 13" id="KW-0456">Lyase</keyword>
<dbReference type="GO" id="GO:0051539">
    <property type="term" value="F:4 iron, 4 sulfur cluster binding"/>
    <property type="evidence" value="ECO:0007669"/>
    <property type="project" value="UniProtKB-KW"/>
</dbReference>
<comment type="cofactor">
    <cofactor evidence="13">
        <name>[4Fe-4S] cluster</name>
        <dbReference type="ChEBI" id="CHEBI:49883"/>
    </cofactor>
    <text evidence="13">Binds 1 [4Fe-4S] cluster per subunit.</text>
</comment>
<dbReference type="InterPro" id="IPR001030">
    <property type="entry name" value="Acoase/IPM_deHydtase_lsu_aba"/>
</dbReference>
<dbReference type="OrthoDB" id="9802769at2"/>
<evidence type="ECO:0000256" key="8">
    <source>
        <dbReference type="ARBA" id="ARBA00023004"/>
    </source>
</evidence>
<evidence type="ECO:0000313" key="16">
    <source>
        <dbReference type="Proteomes" id="UP000187608"/>
    </source>
</evidence>
<dbReference type="CDD" id="cd01583">
    <property type="entry name" value="IPMI"/>
    <property type="match status" value="1"/>
</dbReference>
<dbReference type="GO" id="GO:0003994">
    <property type="term" value="F:aconitate hydratase activity"/>
    <property type="evidence" value="ECO:0007669"/>
    <property type="project" value="UniProtKB-EC"/>
</dbReference>
<evidence type="ECO:0000256" key="13">
    <source>
        <dbReference type="HAMAP-Rule" id="MF_01026"/>
    </source>
</evidence>
<evidence type="ECO:0000256" key="4">
    <source>
        <dbReference type="ARBA" id="ARBA00022430"/>
    </source>
</evidence>
<dbReference type="GO" id="GO:0009098">
    <property type="term" value="P:L-leucine biosynthetic process"/>
    <property type="evidence" value="ECO:0007669"/>
    <property type="project" value="UniProtKB-UniRule"/>
</dbReference>
<dbReference type="PANTHER" id="PTHR43822">
    <property type="entry name" value="HOMOACONITASE, MITOCHONDRIAL-RELATED"/>
    <property type="match status" value="1"/>
</dbReference>
<dbReference type="Gene3D" id="3.30.499.10">
    <property type="entry name" value="Aconitase, domain 3"/>
    <property type="match status" value="2"/>
</dbReference>
<evidence type="ECO:0000256" key="11">
    <source>
        <dbReference type="ARBA" id="ARBA00023304"/>
    </source>
</evidence>
<evidence type="ECO:0000256" key="10">
    <source>
        <dbReference type="ARBA" id="ARBA00023239"/>
    </source>
</evidence>
<dbReference type="FunFam" id="3.30.499.10:FF:000007">
    <property type="entry name" value="3-isopropylmalate dehydratase large subunit"/>
    <property type="match status" value="1"/>
</dbReference>
<sequence>MNQPKTIIEKIWDNHVVHQEEGKPDLLYVDLHLVHEVTSPQAFEGLRMNDRKVRRPDLTFATMDHNVPTIHRNVIKDAISKKQMEKLEENCEEFGVSLADIHHPDQGIVHIIGPELGLTQPGKTIVCGDSHTSTHGAFGALAFGIGTSEVEHVLSTQTLWQSPPQTLQVKVNGKLGTGVTAKDLILAIISKFGVRFGTGYVMEYTGEAIRDLSMEERMTICNMSIEGGARAGLISPDEKTVQFVEGRRHAPKGEDFEQAKQEWLALATDEGATYDSTVEIDADEIEPQVSWGTNPSQCVPVSAKVPDPDEVEDDSDSVRRALEYMGLEPNQPIESIELQHVFIGSCTNSRLADLRKAASIVEGRTVHEGIRAMVVPGSFAVKQQAEEEGLDKVFTEAGFEWRSAGCSMCLGMNDDIVPPGEHCASTSNRNFEGRQGNGARTHLVSPEMAAVAAIEGHFVDVRKYDQLVKG</sequence>
<gene>
    <name evidence="13" type="primary">leuC</name>
    <name evidence="15" type="ORF">SAMN05421687_101604</name>
</gene>
<protein>
    <recommendedName>
        <fullName evidence="13">3-isopropylmalate dehydratase large subunit</fullName>
        <ecNumber evidence="13">4.2.1.33</ecNumber>
    </recommendedName>
    <alternativeName>
        <fullName evidence="13">Alpha-IPM isomerase</fullName>
        <shortName evidence="13">IPMI</shortName>
    </alternativeName>
    <alternativeName>
        <fullName evidence="13">Isopropylmalate isomerase</fullName>
    </alternativeName>
</protein>
<dbReference type="RefSeq" id="WP_076556850.1">
    <property type="nucleotide sequence ID" value="NZ_FTOC01000001.1"/>
</dbReference>
<feature type="binding site" evidence="13">
    <location>
        <position position="409"/>
    </location>
    <ligand>
        <name>[4Fe-4S] cluster</name>
        <dbReference type="ChEBI" id="CHEBI:49883"/>
    </ligand>
</feature>
<evidence type="ECO:0000259" key="14">
    <source>
        <dbReference type="Pfam" id="PF00330"/>
    </source>
</evidence>
<dbReference type="HAMAP" id="MF_01026">
    <property type="entry name" value="LeuC_type1"/>
    <property type="match status" value="1"/>
</dbReference>
<dbReference type="InterPro" id="IPR050067">
    <property type="entry name" value="IPM_dehydratase_rel_enz"/>
</dbReference>
<dbReference type="NCBIfam" id="NF004016">
    <property type="entry name" value="PRK05478.1"/>
    <property type="match status" value="1"/>
</dbReference>
<comment type="catalytic activity">
    <reaction evidence="12">
        <text>citrate = D-threo-isocitrate</text>
        <dbReference type="Rhea" id="RHEA:10336"/>
        <dbReference type="ChEBI" id="CHEBI:15562"/>
        <dbReference type="ChEBI" id="CHEBI:16947"/>
        <dbReference type="EC" id="4.2.1.3"/>
    </reaction>
</comment>
<dbReference type="NCBIfam" id="TIGR00170">
    <property type="entry name" value="leuC"/>
    <property type="match status" value="1"/>
</dbReference>
<dbReference type="EC" id="4.2.1.33" evidence="13"/>
<comment type="subunit">
    <text evidence="13">Heterodimer of LeuC and LeuD.</text>
</comment>
<dbReference type="STRING" id="570947.SAMN05421687_101604"/>
<organism evidence="15 16">
    <name type="scientific">Salimicrobium flavidum</name>
    <dbReference type="NCBI Taxonomy" id="570947"/>
    <lineage>
        <taxon>Bacteria</taxon>
        <taxon>Bacillati</taxon>
        <taxon>Bacillota</taxon>
        <taxon>Bacilli</taxon>
        <taxon>Bacillales</taxon>
        <taxon>Bacillaceae</taxon>
        <taxon>Salimicrobium</taxon>
    </lineage>
</organism>
<dbReference type="GO" id="GO:0046872">
    <property type="term" value="F:metal ion binding"/>
    <property type="evidence" value="ECO:0007669"/>
    <property type="project" value="UniProtKB-KW"/>
</dbReference>
<keyword evidence="5 13" id="KW-0004">4Fe-4S</keyword>
<dbReference type="AlphaFoldDB" id="A0A1N7IN41"/>
<dbReference type="Pfam" id="PF00330">
    <property type="entry name" value="Aconitase"/>
    <property type="match status" value="1"/>
</dbReference>
<dbReference type="UniPathway" id="UPA00048">
    <property type="reaction ID" value="UER00071"/>
</dbReference>
<dbReference type="InterPro" id="IPR015931">
    <property type="entry name" value="Acnase/IPM_dHydase_lsu_aba_1/3"/>
</dbReference>
<dbReference type="PRINTS" id="PR00415">
    <property type="entry name" value="ACONITASE"/>
</dbReference>
<evidence type="ECO:0000313" key="15">
    <source>
        <dbReference type="EMBL" id="SIS38462.1"/>
    </source>
</evidence>
<proteinExistence type="inferred from homology"/>
<dbReference type="InterPro" id="IPR036008">
    <property type="entry name" value="Aconitase_4Fe-4S_dom"/>
</dbReference>
<keyword evidence="7 13" id="KW-0479">Metal-binding</keyword>
<evidence type="ECO:0000256" key="6">
    <source>
        <dbReference type="ARBA" id="ARBA00022605"/>
    </source>
</evidence>
<keyword evidence="11 13" id="KW-0100">Branched-chain amino acid biosynthesis</keyword>
<evidence type="ECO:0000256" key="9">
    <source>
        <dbReference type="ARBA" id="ARBA00023014"/>
    </source>
</evidence>
<evidence type="ECO:0000256" key="12">
    <source>
        <dbReference type="ARBA" id="ARBA00023501"/>
    </source>
</evidence>
<dbReference type="GO" id="GO:0003861">
    <property type="term" value="F:3-isopropylmalate dehydratase activity"/>
    <property type="evidence" value="ECO:0007669"/>
    <property type="project" value="UniProtKB-UniRule"/>
</dbReference>
<comment type="pathway">
    <text evidence="3 13">Amino-acid biosynthesis; L-leucine biosynthesis; L-leucine from 3-methyl-2-oxobutanoate: step 2/4.</text>
</comment>
<keyword evidence="6 13" id="KW-0028">Amino-acid biosynthesis</keyword>
<dbReference type="PROSITE" id="PS01244">
    <property type="entry name" value="ACONITASE_2"/>
    <property type="match status" value="1"/>
</dbReference>
<dbReference type="SUPFAM" id="SSF53732">
    <property type="entry name" value="Aconitase iron-sulfur domain"/>
    <property type="match status" value="1"/>
</dbReference>
<dbReference type="PANTHER" id="PTHR43822:SF9">
    <property type="entry name" value="3-ISOPROPYLMALATE DEHYDRATASE"/>
    <property type="match status" value="1"/>
</dbReference>
<keyword evidence="4 13" id="KW-0432">Leucine biosynthesis</keyword>
<evidence type="ECO:0000256" key="5">
    <source>
        <dbReference type="ARBA" id="ARBA00022485"/>
    </source>
</evidence>
<dbReference type="Proteomes" id="UP000187608">
    <property type="component" value="Unassembled WGS sequence"/>
</dbReference>
<dbReference type="NCBIfam" id="NF009116">
    <property type="entry name" value="PRK12466.1"/>
    <property type="match status" value="1"/>
</dbReference>
<accession>A0A1N7IN41</accession>
<dbReference type="InterPro" id="IPR033941">
    <property type="entry name" value="IPMI_cat"/>
</dbReference>
<reference evidence="16" key="1">
    <citation type="submission" date="2017-01" db="EMBL/GenBank/DDBJ databases">
        <authorList>
            <person name="Varghese N."/>
            <person name="Submissions S."/>
        </authorList>
    </citation>
    <scope>NUCLEOTIDE SEQUENCE [LARGE SCALE GENOMIC DNA]</scope>
    <source>
        <strain evidence="16">DSM 23127</strain>
    </source>
</reference>
<comment type="similarity">
    <text evidence="13">Belongs to the aconitase/IPM isomerase family. LeuC type 1 subfamily.</text>
</comment>
<dbReference type="PROSITE" id="PS00450">
    <property type="entry name" value="ACONITASE_1"/>
    <property type="match status" value="1"/>
</dbReference>
<evidence type="ECO:0000256" key="7">
    <source>
        <dbReference type="ARBA" id="ARBA00022723"/>
    </source>
</evidence>
<evidence type="ECO:0000256" key="3">
    <source>
        <dbReference type="ARBA" id="ARBA00004729"/>
    </source>
</evidence>
<keyword evidence="9 13" id="KW-0411">Iron-sulfur</keyword>
<feature type="domain" description="Aconitase/3-isopropylmalate dehydratase large subunit alpha/beta/alpha" evidence="14">
    <location>
        <begin position="9"/>
        <end position="456"/>
    </location>
</feature>